<evidence type="ECO:0000256" key="1">
    <source>
        <dbReference type="SAM" id="Phobius"/>
    </source>
</evidence>
<gene>
    <name evidence="3" type="ORF">SAMN05421643_11364</name>
</gene>
<protein>
    <recommendedName>
        <fullName evidence="2">DUF6868 domain-containing protein</fullName>
    </recommendedName>
</protein>
<keyword evidence="4" id="KW-1185">Reference proteome</keyword>
<dbReference type="Pfam" id="PF21742">
    <property type="entry name" value="DUF6868"/>
    <property type="match status" value="1"/>
</dbReference>
<feature type="domain" description="DUF6868" evidence="2">
    <location>
        <begin position="1"/>
        <end position="79"/>
    </location>
</feature>
<keyword evidence="1" id="KW-0812">Transmembrane</keyword>
<name>A0A1H3KNE3_9GAMM</name>
<evidence type="ECO:0000313" key="3">
    <source>
        <dbReference type="EMBL" id="SDY53570.1"/>
    </source>
</evidence>
<dbReference type="RefSeq" id="WP_092690773.1">
    <property type="nucleotide sequence ID" value="NZ_FNPK01000013.1"/>
</dbReference>
<reference evidence="4" key="1">
    <citation type="submission" date="2016-10" db="EMBL/GenBank/DDBJ databases">
        <authorList>
            <person name="Varghese N."/>
            <person name="Submissions S."/>
        </authorList>
    </citation>
    <scope>NUCLEOTIDE SEQUENCE [LARGE SCALE GENOMIC DNA]</scope>
    <source>
        <strain evidence="4">ANC 5109</strain>
    </source>
</reference>
<dbReference type="InterPro" id="IPR049220">
    <property type="entry name" value="DUF6868"/>
</dbReference>
<sequence length="79" mass="9195">MNIAQLTDFLLYCTLINYVILLIWFFAFIFAKSAIKKLHTQWFKLSDQNFDAIHYSAMAVYKIGILLLNLVPLIALKLL</sequence>
<accession>A0A1H3KNE3</accession>
<keyword evidence="1" id="KW-1133">Transmembrane helix</keyword>
<keyword evidence="1" id="KW-0472">Membrane</keyword>
<dbReference type="STRING" id="595670.SAMN05421643_11364"/>
<organism evidence="3 4">
    <name type="scientific">Acinetobacter kyonggiensis</name>
    <dbReference type="NCBI Taxonomy" id="595670"/>
    <lineage>
        <taxon>Bacteria</taxon>
        <taxon>Pseudomonadati</taxon>
        <taxon>Pseudomonadota</taxon>
        <taxon>Gammaproteobacteria</taxon>
        <taxon>Moraxellales</taxon>
        <taxon>Moraxellaceae</taxon>
        <taxon>Acinetobacter</taxon>
    </lineage>
</organism>
<dbReference type="AlphaFoldDB" id="A0A1H3KNE3"/>
<feature type="transmembrane region" description="Helical" evidence="1">
    <location>
        <begin position="52"/>
        <end position="76"/>
    </location>
</feature>
<feature type="transmembrane region" description="Helical" evidence="1">
    <location>
        <begin position="9"/>
        <end position="32"/>
    </location>
</feature>
<evidence type="ECO:0000259" key="2">
    <source>
        <dbReference type="Pfam" id="PF21742"/>
    </source>
</evidence>
<dbReference type="Proteomes" id="UP000199035">
    <property type="component" value="Unassembled WGS sequence"/>
</dbReference>
<dbReference type="EMBL" id="FNPK01000013">
    <property type="protein sequence ID" value="SDY53570.1"/>
    <property type="molecule type" value="Genomic_DNA"/>
</dbReference>
<proteinExistence type="predicted"/>
<evidence type="ECO:0000313" key="4">
    <source>
        <dbReference type="Proteomes" id="UP000199035"/>
    </source>
</evidence>